<feature type="compositionally biased region" description="Polar residues" evidence="7">
    <location>
        <begin position="1003"/>
        <end position="1012"/>
    </location>
</feature>
<feature type="transmembrane region" description="Helical" evidence="8">
    <location>
        <begin position="246"/>
        <end position="266"/>
    </location>
</feature>
<evidence type="ECO:0000256" key="4">
    <source>
        <dbReference type="ARBA" id="ARBA00022692"/>
    </source>
</evidence>
<proteinExistence type="inferred from homology"/>
<comment type="subcellular location">
    <subcellularLocation>
        <location evidence="1">Cell membrane</location>
        <topology evidence="1">Multi-pass membrane protein</topology>
    </subcellularLocation>
</comment>
<dbReference type="SUPFAM" id="SSF82866">
    <property type="entry name" value="Multidrug efflux transporter AcrB transmembrane domain"/>
    <property type="match status" value="2"/>
</dbReference>
<dbReference type="AlphaFoldDB" id="A0A5S9PIA0"/>
<feature type="domain" description="SSD" evidence="9">
    <location>
        <begin position="217"/>
        <end position="344"/>
    </location>
</feature>
<organism evidence="10 11">
    <name type="scientific">Mycolicibacterium vanbaalenii</name>
    <name type="common">Mycobacterium vanbaalenii</name>
    <dbReference type="NCBI Taxonomy" id="110539"/>
    <lineage>
        <taxon>Bacteria</taxon>
        <taxon>Bacillati</taxon>
        <taxon>Actinomycetota</taxon>
        <taxon>Actinomycetes</taxon>
        <taxon>Mycobacteriales</taxon>
        <taxon>Mycobacteriaceae</taxon>
        <taxon>Mycolicibacterium</taxon>
    </lineage>
</organism>
<dbReference type="InterPro" id="IPR050545">
    <property type="entry name" value="Mycobact_MmpL"/>
</dbReference>
<feature type="transmembrane region" description="Helical" evidence="8">
    <location>
        <begin position="12"/>
        <end position="30"/>
    </location>
</feature>
<feature type="transmembrane region" description="Helical" evidence="8">
    <location>
        <begin position="293"/>
        <end position="315"/>
    </location>
</feature>
<dbReference type="GO" id="GO:0005886">
    <property type="term" value="C:plasma membrane"/>
    <property type="evidence" value="ECO:0007669"/>
    <property type="project" value="UniProtKB-SubCell"/>
</dbReference>
<feature type="transmembrane region" description="Helical" evidence="8">
    <location>
        <begin position="374"/>
        <end position="396"/>
    </location>
</feature>
<evidence type="ECO:0000313" key="10">
    <source>
        <dbReference type="EMBL" id="CAA0103605.1"/>
    </source>
</evidence>
<dbReference type="Proteomes" id="UP000430146">
    <property type="component" value="Unassembled WGS sequence"/>
</dbReference>
<keyword evidence="11" id="KW-1185">Reference proteome</keyword>
<keyword evidence="5 8" id="KW-1133">Transmembrane helix</keyword>
<keyword evidence="6 8" id="KW-0472">Membrane</keyword>
<evidence type="ECO:0000256" key="6">
    <source>
        <dbReference type="ARBA" id="ARBA00023136"/>
    </source>
</evidence>
<dbReference type="InterPro" id="IPR004869">
    <property type="entry name" value="MMPL_dom"/>
</dbReference>
<feature type="transmembrane region" description="Helical" evidence="8">
    <location>
        <begin position="189"/>
        <end position="207"/>
    </location>
</feature>
<evidence type="ECO:0000256" key="8">
    <source>
        <dbReference type="SAM" id="Phobius"/>
    </source>
</evidence>
<dbReference type="PANTHER" id="PTHR33406:SF6">
    <property type="entry name" value="MEMBRANE PROTEIN YDGH-RELATED"/>
    <property type="match status" value="1"/>
</dbReference>
<protein>
    <submittedName>
        <fullName evidence="10">Acyltrehalose exporter MmpL10</fullName>
    </submittedName>
</protein>
<evidence type="ECO:0000256" key="2">
    <source>
        <dbReference type="ARBA" id="ARBA00010157"/>
    </source>
</evidence>
<evidence type="ECO:0000256" key="7">
    <source>
        <dbReference type="SAM" id="MobiDB-lite"/>
    </source>
</evidence>
<keyword evidence="4 8" id="KW-0812">Transmembrane</keyword>
<keyword evidence="3" id="KW-1003">Cell membrane</keyword>
<evidence type="ECO:0000256" key="3">
    <source>
        <dbReference type="ARBA" id="ARBA00022475"/>
    </source>
</evidence>
<dbReference type="OrthoDB" id="2365435at2"/>
<evidence type="ECO:0000256" key="5">
    <source>
        <dbReference type="ARBA" id="ARBA00022989"/>
    </source>
</evidence>
<dbReference type="Gene3D" id="1.20.1640.10">
    <property type="entry name" value="Multidrug efflux transporter AcrB transmembrane domain"/>
    <property type="match status" value="2"/>
</dbReference>
<dbReference type="PROSITE" id="PS50156">
    <property type="entry name" value="SSD"/>
    <property type="match status" value="1"/>
</dbReference>
<reference evidence="10 11" key="1">
    <citation type="submission" date="2019-11" db="EMBL/GenBank/DDBJ databases">
        <authorList>
            <person name="Holert J."/>
        </authorList>
    </citation>
    <scope>NUCLEOTIDE SEQUENCE [LARGE SCALE GENOMIC DNA]</scope>
    <source>
        <strain evidence="10">BC8_1</strain>
    </source>
</reference>
<comment type="similarity">
    <text evidence="2">Belongs to the resistance-nodulation-cell division (RND) (TC 2.A.6) family. MmpL subfamily.</text>
</comment>
<evidence type="ECO:0000259" key="9">
    <source>
        <dbReference type="PROSITE" id="PS50156"/>
    </source>
</evidence>
<feature type="transmembrane region" description="Helical" evidence="8">
    <location>
        <begin position="940"/>
        <end position="961"/>
    </location>
</feature>
<dbReference type="InterPro" id="IPR000731">
    <property type="entry name" value="SSD"/>
</dbReference>
<evidence type="ECO:0000256" key="1">
    <source>
        <dbReference type="ARBA" id="ARBA00004651"/>
    </source>
</evidence>
<evidence type="ECO:0000313" key="11">
    <source>
        <dbReference type="Proteomes" id="UP000430146"/>
    </source>
</evidence>
<feature type="transmembrane region" description="Helical" evidence="8">
    <location>
        <begin position="915"/>
        <end position="934"/>
    </location>
</feature>
<feature type="transmembrane region" description="Helical" evidence="8">
    <location>
        <begin position="883"/>
        <end position="903"/>
    </location>
</feature>
<feature type="transmembrane region" description="Helical" evidence="8">
    <location>
        <begin position="821"/>
        <end position="840"/>
    </location>
</feature>
<dbReference type="RefSeq" id="WP_159229703.1">
    <property type="nucleotide sequence ID" value="NZ_CACSIP010000009.1"/>
</dbReference>
<name>A0A5S9PIA0_MYCVN</name>
<gene>
    <name evidence="10" type="ORF">AELLOGFF_03432</name>
</gene>
<feature type="transmembrane region" description="Helical" evidence="8">
    <location>
        <begin position="847"/>
        <end position="871"/>
    </location>
</feature>
<accession>A0A5S9PIA0</accession>
<dbReference type="EMBL" id="CACSIP010000009">
    <property type="protein sequence ID" value="CAA0103605.1"/>
    <property type="molecule type" value="Genomic_DNA"/>
</dbReference>
<feature type="region of interest" description="Disordered" evidence="7">
    <location>
        <begin position="993"/>
        <end position="1012"/>
    </location>
</feature>
<feature type="transmembrane region" description="Helical" evidence="8">
    <location>
        <begin position="321"/>
        <end position="345"/>
    </location>
</feature>
<sequence>MRRLADFVVRWPWAVIGVWVVMAIALPLSVPSLGEMAARNPLVILPSDAPSNVTARMMAEAFEEPASDNLLVVAFINETGLTSADEPSYRKLVNALREDDLDVVAVQDFHTTPQLREFLTSEDNTTWVLPISLEGELGTPRGYESFTRVADLIRHNTPGTSPDGALEVFVTGPAATVADLTVAGEQDRLPIELAIAVMVLTVLLIVYRNPITMMLPLVTIGASLLIAQALAAGYSLLTGAGVSNQSVVFLSAIMAGAGTDYAVFLISRYHDCLRAGLAYADAVKVAMPAIGKVIIASASMVGITFIMMSFAQMGVFRTVGVVSAIGIAVAFTAAVTLLPAIMVLAGPRGWIQPRREVTARLWRRSGIRIVRRPVVHLVASALVLGILASFSAFATYNYDDRKVVSPSAPSSVGYAALERHFPINQSIPEYIVVQSPNDLRNPRAMADMEQMAARIAQLPDIELVSGVTRPLGEVPPELRATFQAGVVGERLADGSAQITERFGDLNRLAAGAEELADSLAEVRAQLNRIIPSLQGVLDTFSTVQSQYGGQQLVQDVEAAAKLVQSVNELGNAMGLRFSALQDMFAWIGPVTQALDGNAVCNANPSCSATRAQFQRLLANRGDGNFEQINQAVRQLQGVGQRQSLNDTAATLNRTLTSLAKLSEELGVNRPRGAQSALTELRQGADQLAGGSRQIAGGVDEMVAQIRVMASGLNEAARFLLTMRSQADSPAMAGFNIPVEALSDPGFQQATSTFISPDGRTARYLVQTKLNPFSAEAMDQVDTISEVAENAKPNTMLADATISVGGFPVALRDTRDYYEQDIRLIITVTIIVVLLILIILLRAIIAPLYLVASVVMSYFAAMGIGVLVFQVLLGQQLHWSVPPLAFVVLVAVGADYNMLFVSRLRDEGVRSIRYGVIRTLSTTGGVITAAGLIFAASMAGLMFSSIGLVVQGGFVIGVGILLDTFVVRTITVPAIAALVGKANWWPSQLLSRSSAASPVPKKTSVGSESAQTE</sequence>
<dbReference type="Pfam" id="PF03176">
    <property type="entry name" value="MMPL"/>
    <property type="match status" value="2"/>
</dbReference>
<dbReference type="PANTHER" id="PTHR33406">
    <property type="entry name" value="MEMBRANE PROTEIN MJ1562-RELATED"/>
    <property type="match status" value="1"/>
</dbReference>
<feature type="transmembrane region" description="Helical" evidence="8">
    <location>
        <begin position="214"/>
        <end position="234"/>
    </location>
</feature>